<dbReference type="EMBL" id="CAXITT010000803">
    <property type="protein sequence ID" value="CAL1546374.1"/>
    <property type="molecule type" value="Genomic_DNA"/>
</dbReference>
<accession>A0AAV2IH50</accession>
<name>A0AAV2IH50_LYMST</name>
<keyword evidence="2" id="KW-1185">Reference proteome</keyword>
<proteinExistence type="predicted"/>
<comment type="caution">
    <text evidence="1">The sequence shown here is derived from an EMBL/GenBank/DDBJ whole genome shotgun (WGS) entry which is preliminary data.</text>
</comment>
<organism evidence="1 2">
    <name type="scientific">Lymnaea stagnalis</name>
    <name type="common">Great pond snail</name>
    <name type="synonym">Helix stagnalis</name>
    <dbReference type="NCBI Taxonomy" id="6523"/>
    <lineage>
        <taxon>Eukaryota</taxon>
        <taxon>Metazoa</taxon>
        <taxon>Spiralia</taxon>
        <taxon>Lophotrochozoa</taxon>
        <taxon>Mollusca</taxon>
        <taxon>Gastropoda</taxon>
        <taxon>Heterobranchia</taxon>
        <taxon>Euthyneura</taxon>
        <taxon>Panpulmonata</taxon>
        <taxon>Hygrophila</taxon>
        <taxon>Lymnaeoidea</taxon>
        <taxon>Lymnaeidae</taxon>
        <taxon>Lymnaea</taxon>
    </lineage>
</organism>
<reference evidence="1 2" key="1">
    <citation type="submission" date="2024-04" db="EMBL/GenBank/DDBJ databases">
        <authorList>
            <consortium name="Genoscope - CEA"/>
            <person name="William W."/>
        </authorList>
    </citation>
    <scope>NUCLEOTIDE SEQUENCE [LARGE SCALE GENOMIC DNA]</scope>
</reference>
<dbReference type="AlphaFoldDB" id="A0AAV2IH50"/>
<protein>
    <submittedName>
        <fullName evidence="1">Uncharacterized protein</fullName>
    </submittedName>
</protein>
<evidence type="ECO:0000313" key="1">
    <source>
        <dbReference type="EMBL" id="CAL1546374.1"/>
    </source>
</evidence>
<dbReference type="Proteomes" id="UP001497497">
    <property type="component" value="Unassembled WGS sequence"/>
</dbReference>
<sequence length="122" mass="13111">MLLGESVIIDVMQLLGAILTAGLFIAVSAQQQPIVDKPSVPIGGQFTVTCSANSFPPGTIPSEVYYIRDLNIERDVAVGPREVLATYYPLALPPFSNVSQELAAPARDWELWTHHGLSGTCS</sequence>
<gene>
    <name evidence="1" type="ORF">GSLYS_00019751001</name>
</gene>
<evidence type="ECO:0000313" key="2">
    <source>
        <dbReference type="Proteomes" id="UP001497497"/>
    </source>
</evidence>